<keyword evidence="4" id="KW-1185">Reference proteome</keyword>
<proteinExistence type="predicted"/>
<name>A0ABQ9V8X7_SAGOE</name>
<evidence type="ECO:0000256" key="2">
    <source>
        <dbReference type="SAM" id="MobiDB-lite"/>
    </source>
</evidence>
<dbReference type="PANTHER" id="PTHR23075:SF0">
    <property type="entry name" value="ATPASE FAMILY AAA DOMAIN-CONTAINING PROTEIN 3"/>
    <property type="match status" value="1"/>
</dbReference>
<evidence type="ECO:0008006" key="5">
    <source>
        <dbReference type="Google" id="ProtNLM"/>
    </source>
</evidence>
<protein>
    <recommendedName>
        <fullName evidence="5">ATPase AAA-type core domain-containing protein</fullName>
    </recommendedName>
</protein>
<comment type="caution">
    <text evidence="3">The sequence shown here is derived from an EMBL/GenBank/DDBJ whole genome shotgun (WGS) entry which is preliminary data.</text>
</comment>
<evidence type="ECO:0000313" key="3">
    <source>
        <dbReference type="EMBL" id="KAK2105621.1"/>
    </source>
</evidence>
<dbReference type="PANTHER" id="PTHR23075">
    <property type="entry name" value="PUTATIVE ATP-ASE"/>
    <property type="match status" value="1"/>
</dbReference>
<keyword evidence="1" id="KW-0175">Coiled coil</keyword>
<organism evidence="3 4">
    <name type="scientific">Saguinus oedipus</name>
    <name type="common">Cotton-top tamarin</name>
    <name type="synonym">Oedipomidas oedipus</name>
    <dbReference type="NCBI Taxonomy" id="9490"/>
    <lineage>
        <taxon>Eukaryota</taxon>
        <taxon>Metazoa</taxon>
        <taxon>Chordata</taxon>
        <taxon>Craniata</taxon>
        <taxon>Vertebrata</taxon>
        <taxon>Euteleostomi</taxon>
        <taxon>Mammalia</taxon>
        <taxon>Eutheria</taxon>
        <taxon>Euarchontoglires</taxon>
        <taxon>Primates</taxon>
        <taxon>Haplorrhini</taxon>
        <taxon>Platyrrhini</taxon>
        <taxon>Cebidae</taxon>
        <taxon>Callitrichinae</taxon>
        <taxon>Saguinus</taxon>
    </lineage>
</organism>
<dbReference type="SUPFAM" id="SSF52540">
    <property type="entry name" value="P-loop containing nucleoside triphosphate hydrolases"/>
    <property type="match status" value="1"/>
</dbReference>
<evidence type="ECO:0000313" key="4">
    <source>
        <dbReference type="Proteomes" id="UP001266305"/>
    </source>
</evidence>
<feature type="region of interest" description="Disordered" evidence="2">
    <location>
        <begin position="59"/>
        <end position="81"/>
    </location>
</feature>
<gene>
    <name evidence="3" type="ORF">P7K49_015135</name>
</gene>
<accession>A0ABQ9V8X7</accession>
<evidence type="ECO:0000256" key="1">
    <source>
        <dbReference type="ARBA" id="ARBA00023054"/>
    </source>
</evidence>
<reference evidence="3 4" key="1">
    <citation type="submission" date="2023-05" db="EMBL/GenBank/DDBJ databases">
        <title>B98-5 Cell Line De Novo Hybrid Assembly: An Optical Mapping Approach.</title>
        <authorList>
            <person name="Kananen K."/>
            <person name="Auerbach J.A."/>
            <person name="Kautto E."/>
            <person name="Blachly J.S."/>
        </authorList>
    </citation>
    <scope>NUCLEOTIDE SEQUENCE [LARGE SCALE GENOMIC DNA]</scope>
    <source>
        <strain evidence="3">B95-8</strain>
        <tissue evidence="3">Cell line</tissue>
    </source>
</reference>
<dbReference type="InterPro" id="IPR027417">
    <property type="entry name" value="P-loop_NTPase"/>
</dbReference>
<dbReference type="Proteomes" id="UP001266305">
    <property type="component" value="Unassembled WGS sequence"/>
</dbReference>
<sequence length="184" mass="20576">MGFMLVLASNQPEQFDWAINDRIDEIVGFDLPRQEERERLVRMYFDKYVLKPATEGRHECSWQHGQSPPGDEGPGGRAGRVGNPPDEKWLLYFLVSPGLWFLRPSVHLTYIPAVVSDDKSRSVQRAWFAPTSPPARSAACSVQAELSGPQFPFAPPALCSPTPMAAPSLGTVTQLLWLPGRRFR</sequence>
<dbReference type="EMBL" id="JASSZA010000007">
    <property type="protein sequence ID" value="KAK2105621.1"/>
    <property type="molecule type" value="Genomic_DNA"/>
</dbReference>